<sequence>MSIEERLTRMERMMILAFKKALNVADVAILLGISESRVRHMATAQEIPSYKQNGKLYFDKDEIENHLLSNRRPSLAEINSTATTRLAIQRLNK</sequence>
<organism evidence="2 3">
    <name type="scientific">Muribaculum intestinale</name>
    <dbReference type="NCBI Taxonomy" id="1796646"/>
    <lineage>
        <taxon>Bacteria</taxon>
        <taxon>Pseudomonadati</taxon>
        <taxon>Bacteroidota</taxon>
        <taxon>Bacteroidia</taxon>
        <taxon>Bacteroidales</taxon>
        <taxon>Muribaculaceae</taxon>
        <taxon>Muribaculum</taxon>
    </lineage>
</organism>
<evidence type="ECO:0000313" key="3">
    <source>
        <dbReference type="Proteomes" id="UP000306630"/>
    </source>
</evidence>
<proteinExistence type="predicted"/>
<dbReference type="Proteomes" id="UP000306630">
    <property type="component" value="Unassembled WGS sequence"/>
</dbReference>
<evidence type="ECO:0000259" key="1">
    <source>
        <dbReference type="Pfam" id="PF12728"/>
    </source>
</evidence>
<name>A0A4S2FXN7_9BACT</name>
<dbReference type="Pfam" id="PF12728">
    <property type="entry name" value="HTH_17"/>
    <property type="match status" value="1"/>
</dbReference>
<evidence type="ECO:0000313" key="2">
    <source>
        <dbReference type="EMBL" id="TGY74211.1"/>
    </source>
</evidence>
<dbReference type="EMBL" id="SRYD01000024">
    <property type="protein sequence ID" value="TGY74211.1"/>
    <property type="molecule type" value="Genomic_DNA"/>
</dbReference>
<comment type="caution">
    <text evidence="2">The sequence shown here is derived from an EMBL/GenBank/DDBJ whole genome shotgun (WGS) entry which is preliminary data.</text>
</comment>
<accession>A0A4S2FXN7</accession>
<gene>
    <name evidence="2" type="ORF">E5333_07235</name>
</gene>
<dbReference type="AlphaFoldDB" id="A0A4S2FXN7"/>
<reference evidence="2 3" key="1">
    <citation type="submission" date="2019-04" db="EMBL/GenBank/DDBJ databases">
        <title>Microbes associate with the intestines of laboratory mice.</title>
        <authorList>
            <person name="Navarre W."/>
            <person name="Wong E."/>
            <person name="Huang K."/>
            <person name="Tropini C."/>
            <person name="Ng K."/>
            <person name="Yu B."/>
        </authorList>
    </citation>
    <scope>NUCLEOTIDE SEQUENCE [LARGE SCALE GENOMIC DNA]</scope>
    <source>
        <strain evidence="2 3">NM06_A21</strain>
    </source>
</reference>
<keyword evidence="2" id="KW-0238">DNA-binding</keyword>
<dbReference type="GO" id="GO:0003677">
    <property type="term" value="F:DNA binding"/>
    <property type="evidence" value="ECO:0007669"/>
    <property type="project" value="UniProtKB-KW"/>
</dbReference>
<dbReference type="InterPro" id="IPR009061">
    <property type="entry name" value="DNA-bd_dom_put_sf"/>
</dbReference>
<protein>
    <submittedName>
        <fullName evidence="2">DNA-binding protein</fullName>
    </submittedName>
</protein>
<dbReference type="InterPro" id="IPR041657">
    <property type="entry name" value="HTH_17"/>
</dbReference>
<feature type="domain" description="Helix-turn-helix" evidence="1">
    <location>
        <begin position="22"/>
        <end position="70"/>
    </location>
</feature>
<dbReference type="SUPFAM" id="SSF46955">
    <property type="entry name" value="Putative DNA-binding domain"/>
    <property type="match status" value="1"/>
</dbReference>
<dbReference type="RefSeq" id="WP_128713557.1">
    <property type="nucleotide sequence ID" value="NZ_SRYD01000024.1"/>
</dbReference>